<evidence type="ECO:0000259" key="4">
    <source>
        <dbReference type="PROSITE" id="PS01031"/>
    </source>
</evidence>
<accession>A0ABD1UE09</accession>
<comment type="caution">
    <text evidence="5">The sequence shown here is derived from an EMBL/GenBank/DDBJ whole genome shotgun (WGS) entry which is preliminary data.</text>
</comment>
<name>A0ABD1UE09_9LAMI</name>
<dbReference type="InterPro" id="IPR031107">
    <property type="entry name" value="Small_HSP"/>
</dbReference>
<sequence length="151" mass="17449">MSMIPSVFGQRSNVFDPFSLDLWEPFKDWPFNLALSAPARSDLSNEISQFAATRIDWKETLEGHVFKANLLGLKKEEVEVEVEEGNILQISGERSRDKEEKNDTWHHIERSSGKFICRFRLLENAKMDQIKASMGEWGVDSYSPQRRGQEV</sequence>
<protein>
    <submittedName>
        <fullName evidence="5">17.6 kDa class I heat shock protein 3</fullName>
    </submittedName>
</protein>
<comment type="similarity">
    <text evidence="2 3">Belongs to the small heat shock protein (HSP20) family.</text>
</comment>
<evidence type="ECO:0000256" key="3">
    <source>
        <dbReference type="RuleBase" id="RU003616"/>
    </source>
</evidence>
<keyword evidence="1 5" id="KW-0346">Stress response</keyword>
<proteinExistence type="inferred from homology"/>
<evidence type="ECO:0000256" key="2">
    <source>
        <dbReference type="PROSITE-ProRule" id="PRU00285"/>
    </source>
</evidence>
<dbReference type="InterPro" id="IPR008978">
    <property type="entry name" value="HSP20-like_chaperone"/>
</dbReference>
<dbReference type="AlphaFoldDB" id="A0ABD1UE09"/>
<keyword evidence="6" id="KW-1185">Reference proteome</keyword>
<dbReference type="Pfam" id="PF00011">
    <property type="entry name" value="HSP20"/>
    <property type="match status" value="1"/>
</dbReference>
<dbReference type="SUPFAM" id="SSF49764">
    <property type="entry name" value="HSP20-like chaperones"/>
    <property type="match status" value="1"/>
</dbReference>
<dbReference type="InterPro" id="IPR002068">
    <property type="entry name" value="A-crystallin/Hsp20_dom"/>
</dbReference>
<reference evidence="6" key="1">
    <citation type="submission" date="2024-07" db="EMBL/GenBank/DDBJ databases">
        <title>Two chromosome-level genome assemblies of Korean endemic species Abeliophyllum distichum and Forsythia ovata (Oleaceae).</title>
        <authorList>
            <person name="Jang H."/>
        </authorList>
    </citation>
    <scope>NUCLEOTIDE SEQUENCE [LARGE SCALE GENOMIC DNA]</scope>
</reference>
<dbReference type="Gene3D" id="2.60.40.790">
    <property type="match status" value="1"/>
</dbReference>
<dbReference type="EMBL" id="JBFOLJ010000007">
    <property type="protein sequence ID" value="KAL2523273.1"/>
    <property type="molecule type" value="Genomic_DNA"/>
</dbReference>
<dbReference type="PROSITE" id="PS01031">
    <property type="entry name" value="SHSP"/>
    <property type="match status" value="1"/>
</dbReference>
<evidence type="ECO:0000313" key="6">
    <source>
        <dbReference type="Proteomes" id="UP001604277"/>
    </source>
</evidence>
<feature type="domain" description="SHSP" evidence="4">
    <location>
        <begin position="46"/>
        <end position="151"/>
    </location>
</feature>
<dbReference type="Proteomes" id="UP001604277">
    <property type="component" value="Unassembled WGS sequence"/>
</dbReference>
<gene>
    <name evidence="5" type="ORF">Fot_27196</name>
</gene>
<dbReference type="PANTHER" id="PTHR11527">
    <property type="entry name" value="HEAT-SHOCK PROTEIN 20 FAMILY MEMBER"/>
    <property type="match status" value="1"/>
</dbReference>
<evidence type="ECO:0000313" key="5">
    <source>
        <dbReference type="EMBL" id="KAL2523273.1"/>
    </source>
</evidence>
<organism evidence="5 6">
    <name type="scientific">Forsythia ovata</name>
    <dbReference type="NCBI Taxonomy" id="205694"/>
    <lineage>
        <taxon>Eukaryota</taxon>
        <taxon>Viridiplantae</taxon>
        <taxon>Streptophyta</taxon>
        <taxon>Embryophyta</taxon>
        <taxon>Tracheophyta</taxon>
        <taxon>Spermatophyta</taxon>
        <taxon>Magnoliopsida</taxon>
        <taxon>eudicotyledons</taxon>
        <taxon>Gunneridae</taxon>
        <taxon>Pentapetalae</taxon>
        <taxon>asterids</taxon>
        <taxon>lamiids</taxon>
        <taxon>Lamiales</taxon>
        <taxon>Oleaceae</taxon>
        <taxon>Forsythieae</taxon>
        <taxon>Forsythia</taxon>
    </lineage>
</organism>
<evidence type="ECO:0000256" key="1">
    <source>
        <dbReference type="ARBA" id="ARBA00023016"/>
    </source>
</evidence>